<dbReference type="SUPFAM" id="SSF56719">
    <property type="entry name" value="Type II DNA topoisomerase"/>
    <property type="match status" value="1"/>
</dbReference>
<keyword evidence="9" id="KW-0963">Cytoplasm</keyword>
<comment type="function">
    <text evidence="9">A type II topoisomerase that negatively supercoils closed circular double-stranded (ds) DNA in an ATP-dependent manner to modulate DNA topology and maintain chromosomes in an underwound state. Negative supercoiling favors strand separation, and DNA replication, transcription, recombination and repair, all of which involve strand separation. Also able to catalyze the interconversion of other topological isomers of dsDNA rings, including catenanes and knotted rings. Type II topoisomerases break and join 2 DNA strands simultaneously in an ATP-dependent manner.</text>
</comment>
<evidence type="ECO:0000256" key="12">
    <source>
        <dbReference type="SAM" id="MobiDB-lite"/>
    </source>
</evidence>
<dbReference type="FunFam" id="1.10.268.10:FF:000001">
    <property type="entry name" value="DNA gyrase subunit A"/>
    <property type="match status" value="1"/>
</dbReference>
<dbReference type="HAMAP" id="MF_01897">
    <property type="entry name" value="GyrA"/>
    <property type="match status" value="1"/>
</dbReference>
<evidence type="ECO:0000256" key="9">
    <source>
        <dbReference type="HAMAP-Rule" id="MF_01897"/>
    </source>
</evidence>
<comment type="subcellular location">
    <subcellularLocation>
        <location evidence="9">Cytoplasm</location>
    </subcellularLocation>
</comment>
<keyword evidence="5 9" id="KW-0799">Topoisomerase</keyword>
<evidence type="ECO:0000256" key="5">
    <source>
        <dbReference type="ARBA" id="ARBA00023029"/>
    </source>
</evidence>
<keyword evidence="11" id="KW-0175">Coiled coil</keyword>
<accession>U7D827</accession>
<comment type="subunit">
    <text evidence="8">Heterotetramer composed of ParC and ParE.</text>
</comment>
<organism evidence="14 15">
    <name type="scientific">Chitinivibrio alkaliphilus ACht1</name>
    <dbReference type="NCBI Taxonomy" id="1313304"/>
    <lineage>
        <taxon>Bacteria</taxon>
        <taxon>Pseudomonadati</taxon>
        <taxon>Fibrobacterota</taxon>
        <taxon>Chitinivibrionia</taxon>
        <taxon>Chitinivibrionales</taxon>
        <taxon>Chitinivibrionaceae</taxon>
        <taxon>Chitinivibrio</taxon>
    </lineage>
</organism>
<dbReference type="GO" id="GO:0006261">
    <property type="term" value="P:DNA-templated DNA replication"/>
    <property type="evidence" value="ECO:0007669"/>
    <property type="project" value="UniProtKB-UniRule"/>
</dbReference>
<feature type="compositionally biased region" description="Polar residues" evidence="12">
    <location>
        <begin position="815"/>
        <end position="828"/>
    </location>
</feature>
<dbReference type="GO" id="GO:0005524">
    <property type="term" value="F:ATP binding"/>
    <property type="evidence" value="ECO:0007669"/>
    <property type="project" value="UniProtKB-UniRule"/>
</dbReference>
<dbReference type="PATRIC" id="fig|1313304.3.peg.1322"/>
<comment type="similarity">
    <text evidence="2 9">Belongs to the type II topoisomerase GyrA/ParC subunit family.</text>
</comment>
<dbReference type="AlphaFoldDB" id="U7D827"/>
<keyword evidence="7 9" id="KW-0413">Isomerase</keyword>
<evidence type="ECO:0000256" key="6">
    <source>
        <dbReference type="ARBA" id="ARBA00023125"/>
    </source>
</evidence>
<dbReference type="FunFam" id="2.120.10.90:FF:000005">
    <property type="entry name" value="DNA topoisomerase 4 subunit A"/>
    <property type="match status" value="1"/>
</dbReference>
<keyword evidence="3 9" id="KW-0547">Nucleotide-binding</keyword>
<dbReference type="InterPro" id="IPR013760">
    <property type="entry name" value="Topo_IIA-like_dom_sf"/>
</dbReference>
<protein>
    <recommendedName>
        <fullName evidence="9">DNA gyrase subunit A</fullName>
        <ecNumber evidence="9">5.6.2.2</ecNumber>
    </recommendedName>
</protein>
<dbReference type="PANTHER" id="PTHR43493:SF5">
    <property type="entry name" value="DNA GYRASE SUBUNIT A, CHLOROPLASTIC_MITOCHONDRIAL"/>
    <property type="match status" value="1"/>
</dbReference>
<dbReference type="Gene3D" id="3.90.199.10">
    <property type="entry name" value="Topoisomerase II, domain 5"/>
    <property type="match status" value="1"/>
</dbReference>
<dbReference type="InterPro" id="IPR005743">
    <property type="entry name" value="GyrA"/>
</dbReference>
<dbReference type="GO" id="GO:0005737">
    <property type="term" value="C:cytoplasm"/>
    <property type="evidence" value="ECO:0007669"/>
    <property type="project" value="UniProtKB-SubCell"/>
</dbReference>
<evidence type="ECO:0000256" key="3">
    <source>
        <dbReference type="ARBA" id="ARBA00022741"/>
    </source>
</evidence>
<dbReference type="OrthoDB" id="9806486at2"/>
<evidence type="ECO:0000259" key="13">
    <source>
        <dbReference type="PROSITE" id="PS52040"/>
    </source>
</evidence>
<dbReference type="SUPFAM" id="SSF101904">
    <property type="entry name" value="GyrA/ParC C-terminal domain-like"/>
    <property type="match status" value="1"/>
</dbReference>
<comment type="caution">
    <text evidence="14">The sequence shown here is derived from an EMBL/GenBank/DDBJ whole genome shotgun (WGS) entry which is preliminary data.</text>
</comment>
<dbReference type="InterPro" id="IPR050220">
    <property type="entry name" value="Type_II_DNA_Topoisomerases"/>
</dbReference>
<dbReference type="FunFam" id="3.30.1360.40:FF:000002">
    <property type="entry name" value="DNA gyrase subunit A"/>
    <property type="match status" value="1"/>
</dbReference>
<feature type="coiled-coil region" evidence="11">
    <location>
        <begin position="434"/>
        <end position="461"/>
    </location>
</feature>
<dbReference type="InterPro" id="IPR013757">
    <property type="entry name" value="Topo_IIA_A_a_sf"/>
</dbReference>
<evidence type="ECO:0000256" key="11">
    <source>
        <dbReference type="SAM" id="Coils"/>
    </source>
</evidence>
<keyword evidence="4 9" id="KW-0067">ATP-binding</keyword>
<dbReference type="Proteomes" id="UP000017148">
    <property type="component" value="Unassembled WGS sequence"/>
</dbReference>
<comment type="miscellaneous">
    <text evidence="9">Few gyrases are as efficient as E.coli at forming negative supercoils. Not all organisms have 2 type II topoisomerases; in organisms with a single type II topoisomerase this enzyme also has to decatenate newly replicated chromosomes.</text>
</comment>
<evidence type="ECO:0000256" key="4">
    <source>
        <dbReference type="ARBA" id="ARBA00022840"/>
    </source>
</evidence>
<dbReference type="InterPro" id="IPR006691">
    <property type="entry name" value="GyrA/parC_rep"/>
</dbReference>
<dbReference type="GO" id="GO:0003677">
    <property type="term" value="F:DNA binding"/>
    <property type="evidence" value="ECO:0007669"/>
    <property type="project" value="UniProtKB-UniRule"/>
</dbReference>
<dbReference type="FunFam" id="3.90.199.10:FF:000001">
    <property type="entry name" value="DNA gyrase subunit A"/>
    <property type="match status" value="1"/>
</dbReference>
<comment type="subunit">
    <text evidence="9">Heterotetramer, composed of two GyrA and two GyrB chains. In the heterotetramer, GyrA contains the active site tyrosine that forms a transient covalent intermediate with DNA, while GyrB binds cofactors and catalyzes ATP hydrolysis.</text>
</comment>
<dbReference type="EMBL" id="ASJR01000010">
    <property type="protein sequence ID" value="ERP31726.1"/>
    <property type="molecule type" value="Genomic_DNA"/>
</dbReference>
<evidence type="ECO:0000256" key="7">
    <source>
        <dbReference type="ARBA" id="ARBA00023235"/>
    </source>
</evidence>
<dbReference type="NCBIfam" id="NF004044">
    <property type="entry name" value="PRK05561.1"/>
    <property type="match status" value="1"/>
</dbReference>
<evidence type="ECO:0000256" key="2">
    <source>
        <dbReference type="ARBA" id="ARBA00008263"/>
    </source>
</evidence>
<evidence type="ECO:0000256" key="10">
    <source>
        <dbReference type="PROSITE-ProRule" id="PRU01384"/>
    </source>
</evidence>
<keyword evidence="6 9" id="KW-0238">DNA-binding</keyword>
<dbReference type="Gene3D" id="3.30.1360.40">
    <property type="match status" value="1"/>
</dbReference>
<dbReference type="InterPro" id="IPR013758">
    <property type="entry name" value="Topo_IIA_A/C_ab"/>
</dbReference>
<dbReference type="Pfam" id="PF00521">
    <property type="entry name" value="DNA_topoisoIV"/>
    <property type="match status" value="1"/>
</dbReference>
<evidence type="ECO:0000313" key="15">
    <source>
        <dbReference type="Proteomes" id="UP000017148"/>
    </source>
</evidence>
<dbReference type="Pfam" id="PF03989">
    <property type="entry name" value="DNA_gyraseA_C"/>
    <property type="match status" value="6"/>
</dbReference>
<dbReference type="GO" id="GO:0009330">
    <property type="term" value="C:DNA topoisomerase type II (double strand cut, ATP-hydrolyzing) complex"/>
    <property type="evidence" value="ECO:0007669"/>
    <property type="project" value="TreeGrafter"/>
</dbReference>
<evidence type="ECO:0000256" key="1">
    <source>
        <dbReference type="ARBA" id="ARBA00000185"/>
    </source>
</evidence>
<dbReference type="CDD" id="cd00187">
    <property type="entry name" value="TOP4c"/>
    <property type="match status" value="1"/>
</dbReference>
<dbReference type="STRING" id="1313304.CALK_1389"/>
<comment type="catalytic activity">
    <reaction evidence="1 9 10">
        <text>ATP-dependent breakage, passage and rejoining of double-stranded DNA.</text>
        <dbReference type="EC" id="5.6.2.2"/>
    </reaction>
</comment>
<reference evidence="14 15" key="1">
    <citation type="journal article" date="2013" name="Environ. Microbiol.">
        <title>Genome analysis of Chitinivibrio alkaliphilus gen. nov., sp. nov., a novel extremely haloalkaliphilic anaerobic chitinolytic bacterium from the candidate phylum Termite Group 3.</title>
        <authorList>
            <person name="Sorokin D.Y."/>
            <person name="Gumerov V.M."/>
            <person name="Rakitin A.L."/>
            <person name="Beletsky A.V."/>
            <person name="Damste J.S."/>
            <person name="Muyzer G."/>
            <person name="Mardanov A.V."/>
            <person name="Ravin N.V."/>
        </authorList>
    </citation>
    <scope>NUCLEOTIDE SEQUENCE [LARGE SCALE GENOMIC DNA]</scope>
    <source>
        <strain evidence="14 15">ACht1</strain>
    </source>
</reference>
<dbReference type="SMART" id="SM00434">
    <property type="entry name" value="TOP4c"/>
    <property type="match status" value="1"/>
</dbReference>
<feature type="region of interest" description="Disordered" evidence="12">
    <location>
        <begin position="805"/>
        <end position="828"/>
    </location>
</feature>
<dbReference type="GO" id="GO:0005694">
    <property type="term" value="C:chromosome"/>
    <property type="evidence" value="ECO:0007669"/>
    <property type="project" value="InterPro"/>
</dbReference>
<dbReference type="eggNOG" id="COG0188">
    <property type="taxonomic scope" value="Bacteria"/>
</dbReference>
<dbReference type="Gene3D" id="1.10.268.10">
    <property type="entry name" value="Topoisomerase, domain 3"/>
    <property type="match status" value="1"/>
</dbReference>
<dbReference type="PROSITE" id="PS52040">
    <property type="entry name" value="TOPO_IIA"/>
    <property type="match status" value="1"/>
</dbReference>
<feature type="domain" description="Topo IIA-type catalytic" evidence="13">
    <location>
        <begin position="33"/>
        <end position="498"/>
    </location>
</feature>
<dbReference type="GO" id="GO:0006265">
    <property type="term" value="P:DNA topological change"/>
    <property type="evidence" value="ECO:0007669"/>
    <property type="project" value="UniProtKB-UniRule"/>
</dbReference>
<dbReference type="RefSeq" id="WP_022636849.1">
    <property type="nucleotide sequence ID" value="NZ_ASJR01000010.1"/>
</dbReference>
<feature type="short sequence motif" description="GyrA-box" evidence="9">
    <location>
        <begin position="525"/>
        <end position="531"/>
    </location>
</feature>
<name>U7D827_9BACT</name>
<dbReference type="Gene3D" id="2.120.10.90">
    <property type="entry name" value="DNA gyrase/topoisomerase IV, subunit A, C-terminal"/>
    <property type="match status" value="1"/>
</dbReference>
<dbReference type="PANTHER" id="PTHR43493">
    <property type="entry name" value="DNA GYRASE/TOPOISOMERASE SUBUNIT A"/>
    <property type="match status" value="1"/>
</dbReference>
<dbReference type="InterPro" id="IPR035516">
    <property type="entry name" value="Gyrase/topoIV_suA_C"/>
</dbReference>
<proteinExistence type="inferred from homology"/>
<evidence type="ECO:0000313" key="14">
    <source>
        <dbReference type="EMBL" id="ERP31726.1"/>
    </source>
</evidence>
<keyword evidence="15" id="KW-1185">Reference proteome</keyword>
<dbReference type="InterPro" id="IPR002205">
    <property type="entry name" value="Topo_IIA_dom_A"/>
</dbReference>
<dbReference type="GO" id="GO:0034335">
    <property type="term" value="F:DNA negative supercoiling activity"/>
    <property type="evidence" value="ECO:0007669"/>
    <property type="project" value="UniProtKB-ARBA"/>
</dbReference>
<feature type="active site" description="O-(5'-phospho-DNA)-tyrosine intermediate" evidence="9 10">
    <location>
        <position position="121"/>
    </location>
</feature>
<dbReference type="NCBIfam" id="TIGR01063">
    <property type="entry name" value="gyrA"/>
    <property type="match status" value="1"/>
</dbReference>
<gene>
    <name evidence="9" type="primary">gyrA</name>
    <name evidence="14" type="ORF">CALK_1389</name>
</gene>
<dbReference type="EC" id="5.6.2.2" evidence="9"/>
<sequence>MSDHLNDSYLLIEDEMKRSYLDYSMSMITSRALPDVRDGLKPVHRRVLFAMGELNLSHTRSYKKSARVVGDVIGKYHPHGDSAVYDTLVRMAQDFSLRYPLVDGQGNFGSIDGDSAAAMRYTECRLTKSAEDMLDDLEKDTCDFQANYDESTEEPKVLPAKVPQLLLNGSTGIAVGMATNMAPHNYLELRSAIQQYIKDPDIDIEDLIRTVPGPDFPTGGIIYGRKGIYDAYKTGRGKVLMRARAEVEESGGREQIIITEIPYMVNKTTMLEKIVEQVRNGKIDGISFVRDESDRKGMRIVIGIKKDSFGDIVLNKLYKYTQLQSTFGINNLALVDGQPQLLNLKELISHFVKHRFSVITRRTEFELRKAEARAHILEGLLVAVDNIDEIVKIIRGSDNDEQAQQSLMDRFSLTEIQSKAILDMRLRRLTGLQRLELEEEFKKLQEQIADLKDILANESRVYAIISDDLDTLAEHKEYRGARKTSIVDSTAEVSLEDMIPDEDMVITMSHEGYVKRTSAKTYRTQGRGGRGVKGMDSKDSDFIETMFVASAHSNLLFFTNFGRCYSIKVYAIPETGRQSKGRPLVNIIDFLPDEKIAACIPVKEFTEEHYIVQTTQKGTINKQSLGAYAKIRRTGINSVNMDEDDRLVSVSLCTNDAYIVIATLQGKAIRVSAETVRPLGRNTRGVRGISLREGDHVIGTVTLTSEEQEILTVTENGFGKRTALSEYRVTNRGGVGIINIKQSPRNGSVVSVMAPDPEGDILIITRKGIIIRTEVAHISTTGRNTLGVKLINLAEDDAVIDVTSCTKEEEDSSGDDSLNTEETPVTEE</sequence>
<evidence type="ECO:0000256" key="8">
    <source>
        <dbReference type="ARBA" id="ARBA00063644"/>
    </source>
</evidence>
<dbReference type="NCBIfam" id="NF004043">
    <property type="entry name" value="PRK05560.1"/>
    <property type="match status" value="1"/>
</dbReference>